<comment type="caution">
    <text evidence="3">The sequence shown here is derived from an EMBL/GenBank/DDBJ whole genome shotgun (WGS) entry which is preliminary data.</text>
</comment>
<organism evidence="3 4">
    <name type="scientific">Mycena metata</name>
    <dbReference type="NCBI Taxonomy" id="1033252"/>
    <lineage>
        <taxon>Eukaryota</taxon>
        <taxon>Fungi</taxon>
        <taxon>Dikarya</taxon>
        <taxon>Basidiomycota</taxon>
        <taxon>Agaricomycotina</taxon>
        <taxon>Agaricomycetes</taxon>
        <taxon>Agaricomycetidae</taxon>
        <taxon>Agaricales</taxon>
        <taxon>Marasmiineae</taxon>
        <taxon>Mycenaceae</taxon>
        <taxon>Mycena</taxon>
    </lineage>
</organism>
<gene>
    <name evidence="3" type="ORF">B0H16DRAFT_1504440</name>
</gene>
<dbReference type="PANTHER" id="PTHR40465:SF1">
    <property type="entry name" value="DUF6534 DOMAIN-CONTAINING PROTEIN"/>
    <property type="match status" value="1"/>
</dbReference>
<reference evidence="3" key="1">
    <citation type="submission" date="2023-03" db="EMBL/GenBank/DDBJ databases">
        <title>Massive genome expansion in bonnet fungi (Mycena s.s.) driven by repeated elements and novel gene families across ecological guilds.</title>
        <authorList>
            <consortium name="Lawrence Berkeley National Laboratory"/>
            <person name="Harder C.B."/>
            <person name="Miyauchi S."/>
            <person name="Viragh M."/>
            <person name="Kuo A."/>
            <person name="Thoen E."/>
            <person name="Andreopoulos B."/>
            <person name="Lu D."/>
            <person name="Skrede I."/>
            <person name="Drula E."/>
            <person name="Henrissat B."/>
            <person name="Morin E."/>
            <person name="Kohler A."/>
            <person name="Barry K."/>
            <person name="LaButti K."/>
            <person name="Morin E."/>
            <person name="Salamov A."/>
            <person name="Lipzen A."/>
            <person name="Mereny Z."/>
            <person name="Hegedus B."/>
            <person name="Baldrian P."/>
            <person name="Stursova M."/>
            <person name="Weitz H."/>
            <person name="Taylor A."/>
            <person name="Grigoriev I.V."/>
            <person name="Nagy L.G."/>
            <person name="Martin F."/>
            <person name="Kauserud H."/>
        </authorList>
    </citation>
    <scope>NUCLEOTIDE SEQUENCE</scope>
    <source>
        <strain evidence="3">CBHHK182m</strain>
    </source>
</reference>
<dbReference type="EMBL" id="JARKIB010000008">
    <property type="protein sequence ID" value="KAJ7777136.1"/>
    <property type="molecule type" value="Genomic_DNA"/>
</dbReference>
<feature type="transmembrane region" description="Helical" evidence="1">
    <location>
        <begin position="173"/>
        <end position="193"/>
    </location>
</feature>
<proteinExistence type="predicted"/>
<evidence type="ECO:0000313" key="3">
    <source>
        <dbReference type="EMBL" id="KAJ7777136.1"/>
    </source>
</evidence>
<feature type="transmembrane region" description="Helical" evidence="1">
    <location>
        <begin position="130"/>
        <end position="153"/>
    </location>
</feature>
<dbReference type="InterPro" id="IPR045339">
    <property type="entry name" value="DUF6534"/>
</dbReference>
<dbReference type="Proteomes" id="UP001215598">
    <property type="component" value="Unassembled WGS sequence"/>
</dbReference>
<keyword evidence="1" id="KW-0472">Membrane</keyword>
<feature type="transmembrane region" description="Helical" evidence="1">
    <location>
        <begin position="243"/>
        <end position="262"/>
    </location>
</feature>
<feature type="transmembrane region" description="Helical" evidence="1">
    <location>
        <begin position="20"/>
        <end position="38"/>
    </location>
</feature>
<feature type="domain" description="DUF6534" evidence="2">
    <location>
        <begin position="178"/>
        <end position="266"/>
    </location>
</feature>
<name>A0AAD7K4T1_9AGAR</name>
<accession>A0AAD7K4T1</accession>
<feature type="transmembrane region" description="Helical" evidence="1">
    <location>
        <begin position="213"/>
        <end position="237"/>
    </location>
</feature>
<evidence type="ECO:0000313" key="4">
    <source>
        <dbReference type="Proteomes" id="UP001215598"/>
    </source>
</evidence>
<keyword evidence="4" id="KW-1185">Reference proteome</keyword>
<evidence type="ECO:0000256" key="1">
    <source>
        <dbReference type="SAM" id="Phobius"/>
    </source>
</evidence>
<protein>
    <recommendedName>
        <fullName evidence="2">DUF6534 domain-containing protein</fullName>
    </recommendedName>
</protein>
<evidence type="ECO:0000259" key="2">
    <source>
        <dbReference type="Pfam" id="PF20152"/>
    </source>
</evidence>
<dbReference type="Pfam" id="PF20152">
    <property type="entry name" value="DUF6534"/>
    <property type="match status" value="1"/>
</dbReference>
<keyword evidence="1" id="KW-1133">Transmembrane helix</keyword>
<dbReference type="PANTHER" id="PTHR40465">
    <property type="entry name" value="CHROMOSOME 1, WHOLE GENOME SHOTGUN SEQUENCE"/>
    <property type="match status" value="1"/>
</dbReference>
<sequence>MHPRHSLTPPPSFEGFDADSTLGALLIGVLVSYMLFGVTTTQTYIYHGRFPNDSRRMKSLVACVWFCELGHAICIGHMLYVLLISRYGHPESLTNIPKSLVASILFNAIVAVCVQGFFSYRIYRLWKKLYVPLLAWSLSFLFLGATGVVFVIGLQSLPYQTFEEQWGWLLDSLWGVAATNDLIIAGTLVFWLLGRRGESADGDRTADLVDKIIAWTIETGVVTSAAAILNLACFVTMKNNYIWIAWYVVTARLYSNSFLASLNSRATLRTMNQISPSLPYPIHSSVNTEVPDLTFLDEMRMPSMRTSFQSSTGPKAI</sequence>
<dbReference type="AlphaFoldDB" id="A0AAD7K4T1"/>
<keyword evidence="1" id="KW-0812">Transmembrane</keyword>
<feature type="transmembrane region" description="Helical" evidence="1">
    <location>
        <begin position="59"/>
        <end position="80"/>
    </location>
</feature>
<feature type="transmembrane region" description="Helical" evidence="1">
    <location>
        <begin position="100"/>
        <end position="118"/>
    </location>
</feature>